<dbReference type="Gene3D" id="3.30.420.280">
    <property type="match status" value="1"/>
</dbReference>
<dbReference type="EMBL" id="FNLO01000007">
    <property type="protein sequence ID" value="SDV49203.1"/>
    <property type="molecule type" value="Genomic_DNA"/>
</dbReference>
<dbReference type="Gene3D" id="3.40.50.300">
    <property type="entry name" value="P-loop containing nucleotide triphosphate hydrolases"/>
    <property type="match status" value="1"/>
</dbReference>
<protein>
    <recommendedName>
        <fullName evidence="4">Terminase</fullName>
    </recommendedName>
</protein>
<reference evidence="3" key="1">
    <citation type="submission" date="2016-09" db="EMBL/GenBank/DDBJ databases">
        <authorList>
            <person name="Varghese N."/>
            <person name="Submissions S."/>
        </authorList>
    </citation>
    <scope>NUCLEOTIDE SEQUENCE [LARGE SCALE GENOMIC DNA]</scope>
    <source>
        <strain evidence="3">JS23</strain>
    </source>
</reference>
<feature type="region of interest" description="Disordered" evidence="1">
    <location>
        <begin position="437"/>
        <end position="456"/>
    </location>
</feature>
<dbReference type="InterPro" id="IPR027417">
    <property type="entry name" value="P-loop_NTPase"/>
</dbReference>
<organism evidence="2 3">
    <name type="scientific">Chitinasiproducens palmae</name>
    <dbReference type="NCBI Taxonomy" id="1770053"/>
    <lineage>
        <taxon>Bacteria</taxon>
        <taxon>Pseudomonadati</taxon>
        <taxon>Pseudomonadota</taxon>
        <taxon>Betaproteobacteria</taxon>
        <taxon>Burkholderiales</taxon>
        <taxon>Burkholderiaceae</taxon>
        <taxon>Chitinasiproducens</taxon>
    </lineage>
</organism>
<sequence length="456" mass="51336">MTRIVLPANGWRPRDYQMPAWSALERGVKRLALAWHRRAGKDDLCLHWEARSAMTRVGVYWHMLPLANQARKAIWDAVNPRTGRRRIDDAFPPEIRATTREQDMFIRFKNGSTWQVVGSDNYNALVGSPPVGVVFSEYALADPSAWGFLRPILAENGGWALFISTPRGNNHFAKMVDFAMRDPDWFGQILGVADTGVISSEAIERERREMAAERGEQEADAMIAQEYACDFNAAIPGAYYGALMTRADKEGRIGVFPHLPSEPVGTAWDLGSGDSTVVWMYQQTKNGRVRLIDVLEGSGVGVDWYIQRLQARPYTYADHIWPHDGGHGNIRDIGGTSLSATARNLGLKPLRILDRDPTIEMGINAVRQMLPLCEFNTDPIPFQGESADTARARMSRALDGLRQYRRQWNEKSQRFDEKPLHDWASNTADSFRYLARGRKPFPGSRSSPRSNVAAMD</sequence>
<dbReference type="AlphaFoldDB" id="A0A1H2PRS0"/>
<gene>
    <name evidence="2" type="ORF">SAMN05216551_107149</name>
</gene>
<evidence type="ECO:0008006" key="4">
    <source>
        <dbReference type="Google" id="ProtNLM"/>
    </source>
</evidence>
<evidence type="ECO:0000313" key="2">
    <source>
        <dbReference type="EMBL" id="SDV49203.1"/>
    </source>
</evidence>
<keyword evidence="3" id="KW-1185">Reference proteome</keyword>
<dbReference type="RefSeq" id="WP_091908968.1">
    <property type="nucleotide sequence ID" value="NZ_FNLO01000007.1"/>
</dbReference>
<evidence type="ECO:0000256" key="1">
    <source>
        <dbReference type="SAM" id="MobiDB-lite"/>
    </source>
</evidence>
<proteinExistence type="predicted"/>
<dbReference type="OrthoDB" id="5684611at2"/>
<evidence type="ECO:0000313" key="3">
    <source>
        <dbReference type="Proteomes" id="UP000243719"/>
    </source>
</evidence>
<name>A0A1H2PRS0_9BURK</name>
<dbReference type="STRING" id="1770053.SAMN05216551_107149"/>
<dbReference type="Proteomes" id="UP000243719">
    <property type="component" value="Unassembled WGS sequence"/>
</dbReference>
<accession>A0A1H2PRS0</accession>